<evidence type="ECO:0000313" key="10">
    <source>
        <dbReference type="EMBL" id="RRD50029.1"/>
    </source>
</evidence>
<dbReference type="RefSeq" id="WP_125227666.1">
    <property type="nucleotide sequence ID" value="NZ_RQYT01000010.1"/>
</dbReference>
<dbReference type="GO" id="GO:0005886">
    <property type="term" value="C:plasma membrane"/>
    <property type="evidence" value="ECO:0007669"/>
    <property type="project" value="UniProtKB-SubCell"/>
</dbReference>
<dbReference type="PANTHER" id="PTHR13929:SF0">
    <property type="entry name" value="UBIA PRENYLTRANSFERASE DOMAIN-CONTAINING PROTEIN 1"/>
    <property type="match status" value="1"/>
</dbReference>
<dbReference type="GO" id="GO:0046428">
    <property type="term" value="F:1,4-dihydroxy-2-naphthoate polyprenyltransferase activity"/>
    <property type="evidence" value="ECO:0007669"/>
    <property type="project" value="UniProtKB-UniRule"/>
</dbReference>
<keyword evidence="2 8" id="KW-0474">Menaquinone biosynthesis</keyword>
<dbReference type="InterPro" id="IPR026046">
    <property type="entry name" value="UBIAD1"/>
</dbReference>
<comment type="catalytic activity">
    <reaction evidence="8">
        <text>an all-trans-polyprenyl diphosphate + 1,4-dihydroxy-2-naphthoate + H(+) = a 2-demethylmenaquinol + CO2 + diphosphate</text>
        <dbReference type="Rhea" id="RHEA:26478"/>
        <dbReference type="Rhea" id="RHEA-COMP:9563"/>
        <dbReference type="Rhea" id="RHEA-COMP:9564"/>
        <dbReference type="ChEBI" id="CHEBI:11173"/>
        <dbReference type="ChEBI" id="CHEBI:15378"/>
        <dbReference type="ChEBI" id="CHEBI:16526"/>
        <dbReference type="ChEBI" id="CHEBI:33019"/>
        <dbReference type="ChEBI" id="CHEBI:55437"/>
        <dbReference type="ChEBI" id="CHEBI:58914"/>
        <dbReference type="EC" id="2.5.1.74"/>
    </reaction>
</comment>
<dbReference type="OrthoDB" id="9767568at2"/>
<dbReference type="InterPro" id="IPR004657">
    <property type="entry name" value="MenA"/>
</dbReference>
<dbReference type="UniPathway" id="UPA00079">
    <property type="reaction ID" value="UER00168"/>
</dbReference>
<dbReference type="Proteomes" id="UP000280935">
    <property type="component" value="Unassembled WGS sequence"/>
</dbReference>
<name>A0A3P1WTV8_9ACTN</name>
<dbReference type="InterPro" id="IPR000537">
    <property type="entry name" value="UbiA_prenyltransferase"/>
</dbReference>
<dbReference type="PANTHER" id="PTHR13929">
    <property type="entry name" value="1,4-DIHYDROXY-2-NAPHTHOATE OCTAPRENYLTRANSFERASE"/>
    <property type="match status" value="1"/>
</dbReference>
<comment type="pathway">
    <text evidence="8">Quinol/quinone metabolism; menaquinone biosynthesis; menaquinol from 1,4-dihydroxy-2-naphthoate: step 1/2.</text>
</comment>
<sequence>MGDRRDERRAAPVGQRIGVWLAGARPRTLPAAAAPVLAGVAAGIGAGLQVPTWRLLVLPLLCVVVALALQVGVNYANDYSDGIRGTDDVRVGPTRLTASGLASPGAVRAAAFASFAVAAVAGLAVVALSGFWWLLAVGAAAILAAWFYTGGSHPYGYLGLGELMVFVFFGLVATVGTTLVTFATVPPAAWPAAVGVGALASALLVVNNLRDLTRDAEVGKHTLATRLGDRATRLLFVGLIVAGFLSTFAFAALTTWWALLGLAGFVLVLAPVARLLAGAVGRDLIAMLQATSLTELALAAGLLLGVAVGS</sequence>
<feature type="transmembrane region" description="Helical" evidence="8">
    <location>
        <begin position="189"/>
        <end position="210"/>
    </location>
</feature>
<comment type="similarity">
    <text evidence="8">Belongs to the MenA family. Type 1 subfamily.</text>
</comment>
<evidence type="ECO:0000256" key="8">
    <source>
        <dbReference type="HAMAP-Rule" id="MF_01937"/>
    </source>
</evidence>
<keyword evidence="5 8" id="KW-0812">Transmembrane</keyword>
<comment type="function">
    <text evidence="8">Conversion of 1,4-dihydroxy-2-naphthoate (DHNA) to demethylmenaquinone (DMK).</text>
</comment>
<evidence type="ECO:0000256" key="1">
    <source>
        <dbReference type="ARBA" id="ARBA00004141"/>
    </source>
</evidence>
<keyword evidence="6 8" id="KW-1133">Transmembrane helix</keyword>
<keyword evidence="3 8" id="KW-1003">Cell membrane</keyword>
<dbReference type="CDD" id="cd13962">
    <property type="entry name" value="PT_UbiA_UBIAD1"/>
    <property type="match status" value="1"/>
</dbReference>
<dbReference type="EC" id="2.5.1.74" evidence="8 9"/>
<reference evidence="10 11" key="1">
    <citation type="submission" date="2018-11" db="EMBL/GenBank/DDBJ databases">
        <title>Genomes From Bacteria Associated with the Canine Oral Cavity: a Test Case for Automated Genome-Based Taxonomic Assignment.</title>
        <authorList>
            <person name="Coil D.A."/>
            <person name="Jospin G."/>
            <person name="Darling A.E."/>
            <person name="Wallis C."/>
            <person name="Davis I.J."/>
            <person name="Harris S."/>
            <person name="Eisen J.A."/>
            <person name="Holcombe L.J."/>
            <person name="O'Flynn C."/>
        </authorList>
    </citation>
    <scope>NUCLEOTIDE SEQUENCE [LARGE SCALE GENOMIC DNA]</scope>
    <source>
        <strain evidence="10 11">OH2822_COT-296</strain>
    </source>
</reference>
<dbReference type="Pfam" id="PF01040">
    <property type="entry name" value="UbiA"/>
    <property type="match status" value="1"/>
</dbReference>
<accession>A0A3P1WTV8</accession>
<dbReference type="AlphaFoldDB" id="A0A3P1WTV8"/>
<keyword evidence="7 8" id="KW-0472">Membrane</keyword>
<evidence type="ECO:0000256" key="6">
    <source>
        <dbReference type="ARBA" id="ARBA00022989"/>
    </source>
</evidence>
<feature type="transmembrane region" description="Helical" evidence="8">
    <location>
        <begin position="131"/>
        <end position="151"/>
    </location>
</feature>
<keyword evidence="4 8" id="KW-0808">Transferase</keyword>
<evidence type="ECO:0000256" key="5">
    <source>
        <dbReference type="ARBA" id="ARBA00022692"/>
    </source>
</evidence>
<comment type="subcellular location">
    <subcellularLocation>
        <location evidence="8">Cell membrane</location>
        <topology evidence="8">Multi-pass membrane protein</topology>
    </subcellularLocation>
    <subcellularLocation>
        <location evidence="1">Membrane</location>
        <topology evidence="1">Multi-pass membrane protein</topology>
    </subcellularLocation>
</comment>
<dbReference type="NCBIfam" id="TIGR00751">
    <property type="entry name" value="menA"/>
    <property type="match status" value="1"/>
</dbReference>
<evidence type="ECO:0000313" key="11">
    <source>
        <dbReference type="Proteomes" id="UP000280935"/>
    </source>
</evidence>
<dbReference type="NCBIfam" id="NF004751">
    <property type="entry name" value="PRK06080.1-3"/>
    <property type="match status" value="1"/>
</dbReference>
<feature type="transmembrane region" description="Helical" evidence="8">
    <location>
        <begin position="29"/>
        <end position="50"/>
    </location>
</feature>
<feature type="transmembrane region" description="Helical" evidence="8">
    <location>
        <begin position="231"/>
        <end position="250"/>
    </location>
</feature>
<dbReference type="GO" id="GO:0042371">
    <property type="term" value="P:vitamin K biosynthetic process"/>
    <property type="evidence" value="ECO:0007669"/>
    <property type="project" value="TreeGrafter"/>
</dbReference>
<feature type="transmembrane region" description="Helical" evidence="8">
    <location>
        <begin position="105"/>
        <end position="125"/>
    </location>
</feature>
<feature type="transmembrane region" description="Helical" evidence="8">
    <location>
        <begin position="163"/>
        <end position="183"/>
    </location>
</feature>
<comment type="caution">
    <text evidence="10">The sequence shown here is derived from an EMBL/GenBank/DDBJ whole genome shotgun (WGS) entry which is preliminary data.</text>
</comment>
<evidence type="ECO:0000256" key="7">
    <source>
        <dbReference type="ARBA" id="ARBA00023136"/>
    </source>
</evidence>
<feature type="transmembrane region" description="Helical" evidence="8">
    <location>
        <begin position="56"/>
        <end position="76"/>
    </location>
</feature>
<dbReference type="HAMAP" id="MF_01937">
    <property type="entry name" value="MenA_1"/>
    <property type="match status" value="1"/>
</dbReference>
<evidence type="ECO:0000256" key="9">
    <source>
        <dbReference type="NCBIfam" id="TIGR00751"/>
    </source>
</evidence>
<evidence type="ECO:0000256" key="4">
    <source>
        <dbReference type="ARBA" id="ARBA00022679"/>
    </source>
</evidence>
<evidence type="ECO:0000256" key="3">
    <source>
        <dbReference type="ARBA" id="ARBA00022475"/>
    </source>
</evidence>
<protein>
    <recommendedName>
        <fullName evidence="8 9">1,4-dihydroxy-2-naphthoate octaprenyltransferase</fullName>
        <shortName evidence="8">DHNA-octaprenyltransferase</shortName>
        <ecNumber evidence="8 9">2.5.1.74</ecNumber>
    </recommendedName>
</protein>
<gene>
    <name evidence="8" type="primary">menA</name>
    <name evidence="10" type="ORF">EII35_06365</name>
</gene>
<feature type="transmembrane region" description="Helical" evidence="8">
    <location>
        <begin position="256"/>
        <end position="277"/>
    </location>
</feature>
<organism evidence="10 11">
    <name type="scientific">Arachnia propionica</name>
    <dbReference type="NCBI Taxonomy" id="1750"/>
    <lineage>
        <taxon>Bacteria</taxon>
        <taxon>Bacillati</taxon>
        <taxon>Actinomycetota</taxon>
        <taxon>Actinomycetes</taxon>
        <taxon>Propionibacteriales</taxon>
        <taxon>Propionibacteriaceae</taxon>
        <taxon>Arachnia</taxon>
    </lineage>
</organism>
<proteinExistence type="inferred from homology"/>
<evidence type="ECO:0000256" key="2">
    <source>
        <dbReference type="ARBA" id="ARBA00022428"/>
    </source>
</evidence>
<dbReference type="PIRSF" id="PIRSF005355">
    <property type="entry name" value="UBIAD1"/>
    <property type="match status" value="1"/>
</dbReference>
<dbReference type="GO" id="GO:0009234">
    <property type="term" value="P:menaquinone biosynthetic process"/>
    <property type="evidence" value="ECO:0007669"/>
    <property type="project" value="UniProtKB-UniRule"/>
</dbReference>
<feature type="transmembrane region" description="Helical" evidence="8">
    <location>
        <begin position="284"/>
        <end position="308"/>
    </location>
</feature>
<dbReference type="EMBL" id="RQYT01000010">
    <property type="protein sequence ID" value="RRD50029.1"/>
    <property type="molecule type" value="Genomic_DNA"/>
</dbReference>